<proteinExistence type="predicted"/>
<gene>
    <name evidence="5" type="ORF">F0L74_22295</name>
</gene>
<dbReference type="InterPro" id="IPR024079">
    <property type="entry name" value="MetalloPept_cat_dom_sf"/>
</dbReference>
<dbReference type="GO" id="GO:0006508">
    <property type="term" value="P:proteolysis"/>
    <property type="evidence" value="ECO:0007669"/>
    <property type="project" value="UniProtKB-KW"/>
</dbReference>
<dbReference type="GO" id="GO:0008237">
    <property type="term" value="F:metallopeptidase activity"/>
    <property type="evidence" value="ECO:0007669"/>
    <property type="project" value="UniProtKB-KW"/>
</dbReference>
<feature type="domain" description="DUF5118" evidence="4">
    <location>
        <begin position="56"/>
        <end position="104"/>
    </location>
</feature>
<dbReference type="Gene3D" id="3.40.390.10">
    <property type="entry name" value="Collagenase (Catalytic Domain)"/>
    <property type="match status" value="1"/>
</dbReference>
<dbReference type="Pfam" id="PF17148">
    <property type="entry name" value="DUF5117"/>
    <property type="match status" value="1"/>
</dbReference>
<sequence length="833" mass="95187">MHFSKRHIPQLVLLTLLCWGAATPAHSQLKILDLLKPKQDTIKKDTARKPPPPPVSAYDKVINPHFKTQHGLFTIHQYKDSIYFEIPDSLLGRDIMVINRLAKGPAGYDAFPGEELDQKTIQFEKGKDSSIRVRYDLIVNLADTANAIYKAVSASSINPVVVTFPIKAYSKDSSSYVIDVSKFLTEKSFVNDIDDKTSTGKAMNTMLMKDYHVESIHTYPINVEINITKNTTTKLNQPATLETHTSFIVLPREPMQQRIFDPRVGYFADYLYAYGDDQQKMERRSFILRWRLEPKDEDRAKWEKGELVEPKQPIVIYIDPATPKQWRPYLIQGINDWQKAFEQAGFKNAIMGKDWPANDSTMSIEDARYSWLNYFPSATANAYGPQVHDPRSGEIIQTHIGWYHNVMSLLHNWYMIQAGAVDPKARKAKFDEELMGQLIRFVSSHEVGHTLGLRHNFGSSSRTPVDSMRSISYLKAHGHTASIMDYARFNYVAQPEDHIPEELLFPRIGEYDRWAIEWGYKSSHAKTAEEDKKITYKWITDRNAKNPRLWFGDGEGQRFDPRNQTEDLGDNAVKATAYGIKNLQRIMPHLPEWTREEDDTRDNLTEMYGELKNQYTRYMTHVLRNIGGVTQTLKADGQQGDVLAPVSKTLQQDAMDLIVDQVFTTPTWLLDPAVQNQVNTPNLSAGLAGITPTPNFVEDIQIRMLNSLLDLKRINTLLYQAEQFGAKAYPAEKYMITLHQAIWKELKGSGPVVIDRYHRNLQKAYLGNEMEVALSRSADALETDASTMIRVDMLTIQKEIEQALPRATDLMTKAHLMDLQHRIKSATADKPAF</sequence>
<dbReference type="Proteomes" id="UP000324611">
    <property type="component" value="Unassembled WGS sequence"/>
</dbReference>
<dbReference type="InterPro" id="IPR034032">
    <property type="entry name" value="Zn_MMP-like_bac"/>
</dbReference>
<comment type="caution">
    <text evidence="5">The sequence shown here is derived from an EMBL/GenBank/DDBJ whole genome shotgun (WGS) entry which is preliminary data.</text>
</comment>
<keyword evidence="5" id="KW-0645">Protease</keyword>
<dbReference type="SUPFAM" id="SSF55486">
    <property type="entry name" value="Metalloproteases ('zincins'), catalytic domain"/>
    <property type="match status" value="1"/>
</dbReference>
<evidence type="ECO:0000313" key="6">
    <source>
        <dbReference type="Proteomes" id="UP000324611"/>
    </source>
</evidence>
<feature type="domain" description="DUF5117" evidence="3">
    <location>
        <begin position="113"/>
        <end position="295"/>
    </location>
</feature>
<dbReference type="InterPro" id="IPR033428">
    <property type="entry name" value="DUF5118"/>
</dbReference>
<keyword evidence="1" id="KW-0732">Signal</keyword>
<accession>A0A5B2VJV0</accession>
<keyword evidence="6" id="KW-1185">Reference proteome</keyword>
<evidence type="ECO:0000313" key="5">
    <source>
        <dbReference type="EMBL" id="KAA2238948.1"/>
    </source>
</evidence>
<organism evidence="5 6">
    <name type="scientific">Chitinophaga agrisoli</name>
    <dbReference type="NCBI Taxonomy" id="2607653"/>
    <lineage>
        <taxon>Bacteria</taxon>
        <taxon>Pseudomonadati</taxon>
        <taxon>Bacteroidota</taxon>
        <taxon>Chitinophagia</taxon>
        <taxon>Chitinophagales</taxon>
        <taxon>Chitinophagaceae</taxon>
        <taxon>Chitinophaga</taxon>
    </lineage>
</organism>
<dbReference type="PANTHER" id="PTHR38478">
    <property type="entry name" value="PEPTIDASE M1A AND M12B"/>
    <property type="match status" value="1"/>
</dbReference>
<dbReference type="EMBL" id="VUOC01000004">
    <property type="protein sequence ID" value="KAA2238948.1"/>
    <property type="molecule type" value="Genomic_DNA"/>
</dbReference>
<dbReference type="InterPro" id="IPR033413">
    <property type="entry name" value="DUF5117"/>
</dbReference>
<dbReference type="PANTHER" id="PTHR38478:SF1">
    <property type="entry name" value="ZINC DEPENDENT METALLOPROTEASE DOMAIN LIPOPROTEIN"/>
    <property type="match status" value="1"/>
</dbReference>
<reference evidence="5 6" key="2">
    <citation type="submission" date="2019-09" db="EMBL/GenBank/DDBJ databases">
        <authorList>
            <person name="Jin C."/>
        </authorList>
    </citation>
    <scope>NUCLEOTIDE SEQUENCE [LARGE SCALE GENOMIC DNA]</scope>
    <source>
        <strain evidence="5 6">BN140078</strain>
    </source>
</reference>
<dbReference type="RefSeq" id="WP_149840127.1">
    <property type="nucleotide sequence ID" value="NZ_VUOC01000004.1"/>
</dbReference>
<evidence type="ECO:0000259" key="2">
    <source>
        <dbReference type="Pfam" id="PF16313"/>
    </source>
</evidence>
<dbReference type="Pfam" id="PF17162">
    <property type="entry name" value="DUF5118"/>
    <property type="match status" value="1"/>
</dbReference>
<feature type="domain" description="EcxA zinc-binding" evidence="2">
    <location>
        <begin position="428"/>
        <end position="747"/>
    </location>
</feature>
<feature type="chain" id="PRO_5023117909" evidence="1">
    <location>
        <begin position="28"/>
        <end position="833"/>
    </location>
</feature>
<evidence type="ECO:0000259" key="3">
    <source>
        <dbReference type="Pfam" id="PF17148"/>
    </source>
</evidence>
<evidence type="ECO:0000256" key="1">
    <source>
        <dbReference type="SAM" id="SignalP"/>
    </source>
</evidence>
<evidence type="ECO:0000259" key="4">
    <source>
        <dbReference type="Pfam" id="PF17162"/>
    </source>
</evidence>
<dbReference type="Pfam" id="PF16313">
    <property type="entry name" value="DUF4953"/>
    <property type="match status" value="1"/>
</dbReference>
<dbReference type="CDD" id="cd04276">
    <property type="entry name" value="ZnMc_MMP_like_2"/>
    <property type="match status" value="1"/>
</dbReference>
<reference evidence="5 6" key="1">
    <citation type="submission" date="2019-09" db="EMBL/GenBank/DDBJ databases">
        <title>Chitinophaga ginsengihumi sp. nov., isolated from soil of ginseng rhizosphere.</title>
        <authorList>
            <person name="Lee J."/>
        </authorList>
    </citation>
    <scope>NUCLEOTIDE SEQUENCE [LARGE SCALE GENOMIC DNA]</scope>
    <source>
        <strain evidence="5 6">BN140078</strain>
    </source>
</reference>
<dbReference type="AlphaFoldDB" id="A0A5B2VJV0"/>
<name>A0A5B2VJV0_9BACT</name>
<keyword evidence="5" id="KW-0378">Hydrolase</keyword>
<dbReference type="InterPro" id="IPR032534">
    <property type="entry name" value="EcxA_zinc-bd"/>
</dbReference>
<feature type="signal peptide" evidence="1">
    <location>
        <begin position="1"/>
        <end position="27"/>
    </location>
</feature>
<keyword evidence="5" id="KW-0482">Metalloprotease</keyword>
<protein>
    <submittedName>
        <fullName evidence="5">Zinc-dependent metalloprotease</fullName>
    </submittedName>
</protein>